<sequence>MRFLLIALSAALAWGAEPVKLTPTPQKFRTFHAVGAAEAPAALKTPALKAPLEGVTDLATATDGAVWYGTPQGLVRWDAAAGPRDRYQYFAGQRYLPSDTVERVVPDTQGGVWVRTPAGIAHIELRRMTLLQKAALFEERIRQRHDRHGMVSPSRLTVPGDLKSSRTRDDDNDGLWTGIYAAAECYRFAVTGSAEAQARAKKAIEAMLFLEQVAGSRGFPARSYIEKGEPMPTDGEWHWTDDGKYYWKGDTSSDEIVGHMYAYAIAYDLLPDPALKKRIAATTRRIMDHILANGYYLIDLDGKPTRWGKWSRQYFDEAPGDSALNSLELLSFLKTAAHITGDAKYEREYRKAAIDLKYAEQTARYRELHEEINYSDEELAMLPFYCLFLYEKDAALLDKYYRPALDQWWANIQREDNPLWTLIYLMGRPQGTVDLHGAVRTLYRQPIDLITWSVKNSHRADVVMSGTKDRFQKPEAATLLPPDERPVMKWNANPFIIDSNSAGHGEDDGAAFLLPYWFGRYQKLFAGE</sequence>
<evidence type="ECO:0000313" key="1">
    <source>
        <dbReference type="EMBL" id="QOY86193.1"/>
    </source>
</evidence>
<gene>
    <name evidence="1" type="ORF">IRI77_25740</name>
</gene>
<dbReference type="GO" id="GO:0005975">
    <property type="term" value="P:carbohydrate metabolic process"/>
    <property type="evidence" value="ECO:0007669"/>
    <property type="project" value="InterPro"/>
</dbReference>
<accession>A0A7S7NM56</accession>
<dbReference type="AlphaFoldDB" id="A0A7S7NM56"/>
<dbReference type="RefSeq" id="WP_194447862.1">
    <property type="nucleotide sequence ID" value="NZ_CP063849.1"/>
</dbReference>
<dbReference type="EMBL" id="CP063849">
    <property type="protein sequence ID" value="QOY86193.1"/>
    <property type="molecule type" value="Genomic_DNA"/>
</dbReference>
<dbReference type="Gene3D" id="2.130.10.10">
    <property type="entry name" value="YVTN repeat-like/Quinoprotein amine dehydrogenase"/>
    <property type="match status" value="1"/>
</dbReference>
<organism evidence="1 2">
    <name type="scientific">Paludibaculum fermentans</name>
    <dbReference type="NCBI Taxonomy" id="1473598"/>
    <lineage>
        <taxon>Bacteria</taxon>
        <taxon>Pseudomonadati</taxon>
        <taxon>Acidobacteriota</taxon>
        <taxon>Terriglobia</taxon>
        <taxon>Bryobacterales</taxon>
        <taxon>Bryobacteraceae</taxon>
        <taxon>Paludibaculum</taxon>
    </lineage>
</organism>
<name>A0A7S7NM56_PALFE</name>
<dbReference type="InterPro" id="IPR015943">
    <property type="entry name" value="WD40/YVTN_repeat-like_dom_sf"/>
</dbReference>
<keyword evidence="2" id="KW-1185">Reference proteome</keyword>
<protein>
    <submittedName>
        <fullName evidence="1">Uncharacterized protein</fullName>
    </submittedName>
</protein>
<dbReference type="Proteomes" id="UP000593892">
    <property type="component" value="Chromosome"/>
</dbReference>
<evidence type="ECO:0000313" key="2">
    <source>
        <dbReference type="Proteomes" id="UP000593892"/>
    </source>
</evidence>
<dbReference type="KEGG" id="pfer:IRI77_25740"/>
<reference evidence="1 2" key="1">
    <citation type="submission" date="2020-10" db="EMBL/GenBank/DDBJ databases">
        <title>Complete genome sequence of Paludibaculum fermentans P105T, a facultatively anaerobic acidobacterium capable of dissimilatory Fe(III) reduction.</title>
        <authorList>
            <person name="Dedysh S.N."/>
            <person name="Beletsky A.V."/>
            <person name="Kulichevskaya I.S."/>
            <person name="Mardanov A.V."/>
            <person name="Ravin N.V."/>
        </authorList>
    </citation>
    <scope>NUCLEOTIDE SEQUENCE [LARGE SCALE GENOMIC DNA]</scope>
    <source>
        <strain evidence="1 2">P105</strain>
    </source>
</reference>
<proteinExistence type="predicted"/>
<dbReference type="Gene3D" id="1.50.10.10">
    <property type="match status" value="1"/>
</dbReference>
<dbReference type="InterPro" id="IPR012341">
    <property type="entry name" value="6hp_glycosidase-like_sf"/>
</dbReference>